<gene>
    <name evidence="1" type="ORF">AN908_23840</name>
    <name evidence="2" type="ORF">AN912_24720</name>
</gene>
<keyword evidence="4" id="KW-1185">Reference proteome</keyword>
<dbReference type="EMBL" id="LJFO01000016">
    <property type="protein sequence ID" value="KPG04862.1"/>
    <property type="molecule type" value="Genomic_DNA"/>
</dbReference>
<dbReference type="Proteomes" id="UP000037962">
    <property type="component" value="Unassembled WGS sequence"/>
</dbReference>
<proteinExistence type="predicted"/>
<reference evidence="3 4" key="1">
    <citation type="submission" date="2015-09" db="EMBL/GenBank/DDBJ databases">
        <title>Genome Sequences of Mycobacterium immunogenum Isolates, Recuperated from a Chloraminated Drinking Water Distribution System Simulator Subjected to Episodes of Nitrification.</title>
        <authorList>
            <person name="Gomez-Alvarez V."/>
            <person name="Revetta R.P."/>
        </authorList>
    </citation>
    <scope>NUCLEOTIDE SEQUENCE [LARGE SCALE GENOMIC DNA]</scope>
    <source>
        <strain evidence="1 3">H008</strain>
        <strain evidence="2 4">H076</strain>
    </source>
</reference>
<evidence type="ECO:0000313" key="3">
    <source>
        <dbReference type="Proteomes" id="UP000037843"/>
    </source>
</evidence>
<comment type="caution">
    <text evidence="1">The sequence shown here is derived from an EMBL/GenBank/DDBJ whole genome shotgun (WGS) entry which is preliminary data.</text>
</comment>
<name>A0A7V8LL14_9MYCO</name>
<evidence type="ECO:0000313" key="4">
    <source>
        <dbReference type="Proteomes" id="UP000037962"/>
    </source>
</evidence>
<sequence>MRRRHVEGCVAVIGRRTPLCPVCRQPVYPTADRTVRWHNDSLGACVCPMSGKPYGSLRPAPESKAIAS</sequence>
<evidence type="ECO:0000313" key="1">
    <source>
        <dbReference type="EMBL" id="KPG04862.1"/>
    </source>
</evidence>
<organism evidence="1 3">
    <name type="scientific">Mycobacteroides immunogenum</name>
    <dbReference type="NCBI Taxonomy" id="83262"/>
    <lineage>
        <taxon>Bacteria</taxon>
        <taxon>Bacillati</taxon>
        <taxon>Actinomycetota</taxon>
        <taxon>Actinomycetes</taxon>
        <taxon>Mycobacteriales</taxon>
        <taxon>Mycobacteriaceae</taxon>
        <taxon>Mycobacteroides</taxon>
    </lineage>
</organism>
<dbReference type="Proteomes" id="UP000037843">
    <property type="component" value="Unassembled WGS sequence"/>
</dbReference>
<dbReference type="EMBL" id="LJFS01000044">
    <property type="protein sequence ID" value="KPG26644.1"/>
    <property type="molecule type" value="Genomic_DNA"/>
</dbReference>
<dbReference type="OrthoDB" id="9876050at2"/>
<protein>
    <submittedName>
        <fullName evidence="1">Uncharacterized protein</fullName>
    </submittedName>
</protein>
<dbReference type="AlphaFoldDB" id="A0A7V8LL14"/>
<evidence type="ECO:0000313" key="2">
    <source>
        <dbReference type="EMBL" id="KPG26644.1"/>
    </source>
</evidence>
<accession>A0A7V8LL14</accession>